<evidence type="ECO:0008006" key="4">
    <source>
        <dbReference type="Google" id="ProtNLM"/>
    </source>
</evidence>
<dbReference type="OrthoDB" id="2151417at2759"/>
<dbReference type="PANTHER" id="PTHR38849:SF1">
    <property type="entry name" value="SMALL SECRETED PROTEIN"/>
    <property type="match status" value="1"/>
</dbReference>
<feature type="signal peptide" evidence="1">
    <location>
        <begin position="1"/>
        <end position="17"/>
    </location>
</feature>
<dbReference type="RefSeq" id="XP_033448314.1">
    <property type="nucleotide sequence ID" value="XM_033595473.1"/>
</dbReference>
<feature type="chain" id="PRO_5025474633" description="Small secreted protein" evidence="1">
    <location>
        <begin position="18"/>
        <end position="188"/>
    </location>
</feature>
<dbReference type="PANTHER" id="PTHR38849">
    <property type="entry name" value="SMALL SECRETED PROTEIN"/>
    <property type="match status" value="1"/>
</dbReference>
<evidence type="ECO:0000313" key="2">
    <source>
        <dbReference type="EMBL" id="KAF1928062.1"/>
    </source>
</evidence>
<organism evidence="2 3">
    <name type="scientific">Didymella exigua CBS 183.55</name>
    <dbReference type="NCBI Taxonomy" id="1150837"/>
    <lineage>
        <taxon>Eukaryota</taxon>
        <taxon>Fungi</taxon>
        <taxon>Dikarya</taxon>
        <taxon>Ascomycota</taxon>
        <taxon>Pezizomycotina</taxon>
        <taxon>Dothideomycetes</taxon>
        <taxon>Pleosporomycetidae</taxon>
        <taxon>Pleosporales</taxon>
        <taxon>Pleosporineae</taxon>
        <taxon>Didymellaceae</taxon>
        <taxon>Didymella</taxon>
    </lineage>
</organism>
<dbReference type="Proteomes" id="UP000800082">
    <property type="component" value="Unassembled WGS sequence"/>
</dbReference>
<evidence type="ECO:0000256" key="1">
    <source>
        <dbReference type="SAM" id="SignalP"/>
    </source>
</evidence>
<accession>A0A6A5RJR0</accession>
<protein>
    <recommendedName>
        <fullName evidence="4">Small secreted protein</fullName>
    </recommendedName>
</protein>
<evidence type="ECO:0000313" key="3">
    <source>
        <dbReference type="Proteomes" id="UP000800082"/>
    </source>
</evidence>
<proteinExistence type="predicted"/>
<name>A0A6A5RJR0_9PLEO</name>
<gene>
    <name evidence="2" type="ORF">M421DRAFT_5712</name>
</gene>
<keyword evidence="3" id="KW-1185">Reference proteome</keyword>
<dbReference type="EMBL" id="ML978970">
    <property type="protein sequence ID" value="KAF1928062.1"/>
    <property type="molecule type" value="Genomic_DNA"/>
</dbReference>
<keyword evidence="1" id="KW-0732">Signal</keyword>
<sequence length="188" mass="18775">MHFQITAVAALVALSTALPTLTVRQSGPVLASTTYNAISISGGQAGNAEAEALAVFSALDLNNPGNINKADIDFLNQVNGVANDAEKGVFNTAIAAATGATADALTAGKIKNKVLKLTATKIQLLAQQAQGQDVAARMTEELAKLNTNIATDKKNAGNPSTALPFDATITGGGATAAGAGNNTAAGNN</sequence>
<dbReference type="AlphaFoldDB" id="A0A6A5RJR0"/>
<reference evidence="2" key="1">
    <citation type="journal article" date="2020" name="Stud. Mycol.">
        <title>101 Dothideomycetes genomes: a test case for predicting lifestyles and emergence of pathogens.</title>
        <authorList>
            <person name="Haridas S."/>
            <person name="Albert R."/>
            <person name="Binder M."/>
            <person name="Bloem J."/>
            <person name="Labutti K."/>
            <person name="Salamov A."/>
            <person name="Andreopoulos B."/>
            <person name="Baker S."/>
            <person name="Barry K."/>
            <person name="Bills G."/>
            <person name="Bluhm B."/>
            <person name="Cannon C."/>
            <person name="Castanera R."/>
            <person name="Culley D."/>
            <person name="Daum C."/>
            <person name="Ezra D."/>
            <person name="Gonzalez J."/>
            <person name="Henrissat B."/>
            <person name="Kuo A."/>
            <person name="Liang C."/>
            <person name="Lipzen A."/>
            <person name="Lutzoni F."/>
            <person name="Magnuson J."/>
            <person name="Mondo S."/>
            <person name="Nolan M."/>
            <person name="Ohm R."/>
            <person name="Pangilinan J."/>
            <person name="Park H.-J."/>
            <person name="Ramirez L."/>
            <person name="Alfaro M."/>
            <person name="Sun H."/>
            <person name="Tritt A."/>
            <person name="Yoshinaga Y."/>
            <person name="Zwiers L.-H."/>
            <person name="Turgeon B."/>
            <person name="Goodwin S."/>
            <person name="Spatafora J."/>
            <person name="Crous P."/>
            <person name="Grigoriev I."/>
        </authorList>
    </citation>
    <scope>NUCLEOTIDE SEQUENCE</scope>
    <source>
        <strain evidence="2">CBS 183.55</strain>
    </source>
</reference>
<dbReference type="GeneID" id="54353140"/>